<dbReference type="EMBL" id="JASJUT010000005">
    <property type="protein sequence ID" value="MDK2596024.1"/>
    <property type="molecule type" value="Genomic_DNA"/>
</dbReference>
<dbReference type="Gene3D" id="2.30.110.10">
    <property type="entry name" value="Electron Transport, Fmn-binding Protein, Chain A"/>
    <property type="match status" value="1"/>
</dbReference>
<sequence length="167" mass="19220">MSELDMDIETDWSEIKSLFKCSFKSSFHYAIASVTDDGEPHITPIGSLILAEPGKGYYFEKFTKRLPNNARTQPKVCVLAVNGGMWYWLKSLIKGEFGSRPAVRLYGTLGALRDATDAEQARFQRRVKSTRFTRGYKLLWKDMSKVREIEFDKVEQVKIGAMTKRFF</sequence>
<dbReference type="Proteomes" id="UP001231915">
    <property type="component" value="Unassembled WGS sequence"/>
</dbReference>
<dbReference type="SUPFAM" id="SSF50475">
    <property type="entry name" value="FMN-binding split barrel"/>
    <property type="match status" value="1"/>
</dbReference>
<accession>A0ABT7ELW8</accession>
<reference evidence="2 3" key="1">
    <citation type="submission" date="2023-05" db="EMBL/GenBank/DDBJ databases">
        <title>Pseudoalteromonas ardens sp. nov., Pseudoalteromonas obscura sp. nov., and Pseudoalteromonas umbrosa sp. nov., isolated from the coral Montipora capitata.</title>
        <authorList>
            <person name="Thomas E.M."/>
            <person name="Smith E.M."/>
            <person name="Papke E."/>
            <person name="Shlafstein M.D."/>
            <person name="Oline D.K."/>
            <person name="Videau P."/>
            <person name="Saw J.H."/>
            <person name="Strangman W.K."/>
            <person name="Ushijima B."/>
        </authorList>
    </citation>
    <scope>NUCLEOTIDE SEQUENCE [LARGE SCALE GENOMIC DNA]</scope>
    <source>
        <strain evidence="2 3">P94</strain>
    </source>
</reference>
<dbReference type="InterPro" id="IPR012349">
    <property type="entry name" value="Split_barrel_FMN-bd"/>
</dbReference>
<proteinExistence type="predicted"/>
<evidence type="ECO:0000313" key="3">
    <source>
        <dbReference type="Proteomes" id="UP001231915"/>
    </source>
</evidence>
<protein>
    <submittedName>
        <fullName evidence="2">Pyridoxamine 5'-phosphate oxidase family protein</fullName>
    </submittedName>
</protein>
<dbReference type="RefSeq" id="WP_284137500.1">
    <property type="nucleotide sequence ID" value="NZ_JASJUT010000005.1"/>
</dbReference>
<name>A0ABT7ELW8_9GAMM</name>
<dbReference type="InterPro" id="IPR011576">
    <property type="entry name" value="Pyridox_Oxase_N"/>
</dbReference>
<comment type="caution">
    <text evidence="2">The sequence shown here is derived from an EMBL/GenBank/DDBJ whole genome shotgun (WGS) entry which is preliminary data.</text>
</comment>
<evidence type="ECO:0000259" key="1">
    <source>
        <dbReference type="Pfam" id="PF01243"/>
    </source>
</evidence>
<dbReference type="Pfam" id="PF01243">
    <property type="entry name" value="PNPOx_N"/>
    <property type="match status" value="1"/>
</dbReference>
<gene>
    <name evidence="2" type="ORF">QNM18_13265</name>
</gene>
<evidence type="ECO:0000313" key="2">
    <source>
        <dbReference type="EMBL" id="MDK2596024.1"/>
    </source>
</evidence>
<feature type="domain" description="Pyridoxamine 5'-phosphate oxidase N-terminal" evidence="1">
    <location>
        <begin position="30"/>
        <end position="157"/>
    </location>
</feature>
<keyword evidence="3" id="KW-1185">Reference proteome</keyword>
<organism evidence="2 3">
    <name type="scientific">Pseudoalteromonas obscura</name>
    <dbReference type="NCBI Taxonomy" id="3048491"/>
    <lineage>
        <taxon>Bacteria</taxon>
        <taxon>Pseudomonadati</taxon>
        <taxon>Pseudomonadota</taxon>
        <taxon>Gammaproteobacteria</taxon>
        <taxon>Alteromonadales</taxon>
        <taxon>Pseudoalteromonadaceae</taxon>
        <taxon>Pseudoalteromonas</taxon>
    </lineage>
</organism>